<dbReference type="Pfam" id="PF00413">
    <property type="entry name" value="Peptidase_M10"/>
    <property type="match status" value="1"/>
</dbReference>
<sequence>MAAKLSHQLFGAILVLFVLNPFVTKSRPLKFESFEDLENVRINKVKQFLRAYGYYPGEADTSDDRFEFDDALESALKAYQEFYSLDVTGEIDSNTIKAMSTPRCGVPDINLQQTSNYVLNPGRRKWDKFDLTYNYLSNSSQVADLDQLKQAIAGAFATWRNYSKFRFSEETTQGAAADIGIGFFRRDHGDGSPFDGPADPSRLRNVLAHAAYPGFPYMFLHFDADENWSVYPTSRSDTDTETVALHEIGHNLGLAHSREKTAVMFPDYNGTRRTLDPDDIAGLTELYK</sequence>
<dbReference type="PROSITE" id="PS00546">
    <property type="entry name" value="CYSTEINE_SWITCH"/>
    <property type="match status" value="1"/>
</dbReference>
<dbReference type="CDD" id="cd04278">
    <property type="entry name" value="ZnMc_MMP"/>
    <property type="match status" value="1"/>
</dbReference>
<evidence type="ECO:0000256" key="12">
    <source>
        <dbReference type="SAM" id="SignalP"/>
    </source>
</evidence>
<dbReference type="InterPro" id="IPR021190">
    <property type="entry name" value="Pept_M10A"/>
</dbReference>
<keyword evidence="7 12" id="KW-0732">Signal</keyword>
<dbReference type="InterPro" id="IPR036365">
    <property type="entry name" value="PGBD-like_sf"/>
</dbReference>
<evidence type="ECO:0000256" key="6">
    <source>
        <dbReference type="ARBA" id="ARBA00022723"/>
    </source>
</evidence>
<dbReference type="Gene3D" id="3.40.390.10">
    <property type="entry name" value="Collagenase (Catalytic Domain)"/>
    <property type="match status" value="1"/>
</dbReference>
<dbReference type="SUPFAM" id="SSF55486">
    <property type="entry name" value="Metalloproteases ('zincins'), catalytic domain"/>
    <property type="match status" value="1"/>
</dbReference>
<keyword evidence="10" id="KW-0482">Metalloprotease</keyword>
<name>A0ABR2GHS4_9ROSI</name>
<dbReference type="InterPro" id="IPR033739">
    <property type="entry name" value="M10A_MMP"/>
</dbReference>
<comment type="caution">
    <text evidence="14">The sequence shown here is derived from an EMBL/GenBank/DDBJ whole genome shotgun (WGS) entry which is preliminary data.</text>
</comment>
<evidence type="ECO:0000256" key="5">
    <source>
        <dbReference type="ARBA" id="ARBA00022670"/>
    </source>
</evidence>
<keyword evidence="9" id="KW-0862">Zinc</keyword>
<dbReference type="InterPro" id="IPR002477">
    <property type="entry name" value="Peptidoglycan-bd-like"/>
</dbReference>
<comment type="cofactor">
    <cofactor evidence="1">
        <name>Zn(2+)</name>
        <dbReference type="ChEBI" id="CHEBI:29105"/>
    </cofactor>
</comment>
<evidence type="ECO:0000256" key="4">
    <source>
        <dbReference type="ARBA" id="ARBA00022622"/>
    </source>
</evidence>
<evidence type="ECO:0000256" key="2">
    <source>
        <dbReference type="ARBA" id="ARBA00004471"/>
    </source>
</evidence>
<dbReference type="SMART" id="SM00235">
    <property type="entry name" value="ZnMc"/>
    <property type="match status" value="1"/>
</dbReference>
<evidence type="ECO:0000256" key="7">
    <source>
        <dbReference type="ARBA" id="ARBA00022729"/>
    </source>
</evidence>
<comment type="similarity">
    <text evidence="3">Belongs to the peptidase M10A family. Matrix metalloproteinases (MMPs) subfamily.</text>
</comment>
<dbReference type="PANTHER" id="PTHR10201:SF213">
    <property type="entry name" value="METALLOENDOPROTEINASE 2-MMP-LIKE"/>
    <property type="match status" value="1"/>
</dbReference>
<organism evidence="14 15">
    <name type="scientific">Hibiscus sabdariffa</name>
    <name type="common">roselle</name>
    <dbReference type="NCBI Taxonomy" id="183260"/>
    <lineage>
        <taxon>Eukaryota</taxon>
        <taxon>Viridiplantae</taxon>
        <taxon>Streptophyta</taxon>
        <taxon>Embryophyta</taxon>
        <taxon>Tracheophyta</taxon>
        <taxon>Spermatophyta</taxon>
        <taxon>Magnoliopsida</taxon>
        <taxon>eudicotyledons</taxon>
        <taxon>Gunneridae</taxon>
        <taxon>Pentapetalae</taxon>
        <taxon>rosids</taxon>
        <taxon>malvids</taxon>
        <taxon>Malvales</taxon>
        <taxon>Malvaceae</taxon>
        <taxon>Malvoideae</taxon>
        <taxon>Hibiscus</taxon>
    </lineage>
</organism>
<keyword evidence="8" id="KW-0378">Hydrolase</keyword>
<dbReference type="PANTHER" id="PTHR10201">
    <property type="entry name" value="MATRIX METALLOPROTEINASE"/>
    <property type="match status" value="1"/>
</dbReference>
<dbReference type="EMBL" id="JBBPBM010000001">
    <property type="protein sequence ID" value="KAK8602444.1"/>
    <property type="molecule type" value="Genomic_DNA"/>
</dbReference>
<accession>A0ABR2GHS4</accession>
<evidence type="ECO:0000256" key="11">
    <source>
        <dbReference type="ARBA" id="ARBA00023145"/>
    </source>
</evidence>
<feature type="domain" description="Peptidase metallopeptidase" evidence="13">
    <location>
        <begin position="122"/>
        <end position="286"/>
    </location>
</feature>
<dbReference type="InterPro" id="IPR001818">
    <property type="entry name" value="Pept_M10_metallopeptidase"/>
</dbReference>
<reference evidence="14 15" key="1">
    <citation type="journal article" date="2024" name="G3 (Bethesda)">
        <title>Genome assembly of Hibiscus sabdariffa L. provides insights into metabolisms of medicinal natural products.</title>
        <authorList>
            <person name="Kim T."/>
        </authorList>
    </citation>
    <scope>NUCLEOTIDE SEQUENCE [LARGE SCALE GENOMIC DNA]</scope>
    <source>
        <strain evidence="14">TK-2024</strain>
        <tissue evidence="14">Old leaves</tissue>
    </source>
</reference>
<dbReference type="InterPro" id="IPR021158">
    <property type="entry name" value="Pept_M10A_Zn_BS"/>
</dbReference>
<evidence type="ECO:0000256" key="1">
    <source>
        <dbReference type="ARBA" id="ARBA00001947"/>
    </source>
</evidence>
<dbReference type="Pfam" id="PF01471">
    <property type="entry name" value="PG_binding_1"/>
    <property type="match status" value="1"/>
</dbReference>
<keyword evidence="15" id="KW-1185">Reference proteome</keyword>
<keyword evidence="4" id="KW-0325">Glycoprotein</keyword>
<proteinExistence type="inferred from homology"/>
<keyword evidence="4" id="KW-0336">GPI-anchor</keyword>
<keyword evidence="6" id="KW-0479">Metal-binding</keyword>
<evidence type="ECO:0000313" key="14">
    <source>
        <dbReference type="EMBL" id="KAK8602444.1"/>
    </source>
</evidence>
<dbReference type="Proteomes" id="UP001472677">
    <property type="component" value="Unassembled WGS sequence"/>
</dbReference>
<dbReference type="InterPro" id="IPR024079">
    <property type="entry name" value="MetalloPept_cat_dom_sf"/>
</dbReference>
<keyword evidence="4" id="KW-0472">Membrane</keyword>
<evidence type="ECO:0000256" key="8">
    <source>
        <dbReference type="ARBA" id="ARBA00022801"/>
    </source>
</evidence>
<evidence type="ECO:0000256" key="10">
    <source>
        <dbReference type="ARBA" id="ARBA00023049"/>
    </source>
</evidence>
<keyword evidence="5" id="KW-0645">Protease</keyword>
<evidence type="ECO:0000259" key="13">
    <source>
        <dbReference type="SMART" id="SM00235"/>
    </source>
</evidence>
<evidence type="ECO:0000313" key="15">
    <source>
        <dbReference type="Proteomes" id="UP001472677"/>
    </source>
</evidence>
<evidence type="ECO:0000256" key="3">
    <source>
        <dbReference type="ARBA" id="ARBA00009614"/>
    </source>
</evidence>
<protein>
    <recommendedName>
        <fullName evidence="13">Peptidase metallopeptidase domain-containing protein</fullName>
    </recommendedName>
</protein>
<comment type="subcellular location">
    <subcellularLocation>
        <location evidence="2">Cell membrane</location>
        <topology evidence="2">Lipid-anchor</topology>
        <topology evidence="2">GPI-anchor</topology>
        <orientation evidence="2">Extracellular side</orientation>
    </subcellularLocation>
</comment>
<feature type="signal peptide" evidence="12">
    <location>
        <begin position="1"/>
        <end position="25"/>
    </location>
</feature>
<keyword evidence="4" id="KW-0449">Lipoprotein</keyword>
<dbReference type="SUPFAM" id="SSF47090">
    <property type="entry name" value="PGBD-like"/>
    <property type="match status" value="1"/>
</dbReference>
<feature type="chain" id="PRO_5046105999" description="Peptidase metallopeptidase domain-containing protein" evidence="12">
    <location>
        <begin position="26"/>
        <end position="288"/>
    </location>
</feature>
<dbReference type="InterPro" id="IPR006026">
    <property type="entry name" value="Peptidase_Metallo"/>
</dbReference>
<keyword evidence="11" id="KW-0865">Zymogen</keyword>
<dbReference type="PRINTS" id="PR00138">
    <property type="entry name" value="MATRIXIN"/>
</dbReference>
<evidence type="ECO:0000256" key="9">
    <source>
        <dbReference type="ARBA" id="ARBA00022833"/>
    </source>
</evidence>
<gene>
    <name evidence="14" type="ORF">V6N12_052251</name>
</gene>